<keyword evidence="6 9" id="KW-0812">Transmembrane</keyword>
<accession>A0A0K1JGU6</accession>
<keyword evidence="8 9" id="KW-0472">Membrane</keyword>
<evidence type="ECO:0000259" key="11">
    <source>
        <dbReference type="PROSITE" id="PS50928"/>
    </source>
</evidence>
<dbReference type="NCBIfam" id="TIGR02141">
    <property type="entry name" value="modB_ABC"/>
    <property type="match status" value="1"/>
</dbReference>
<evidence type="ECO:0000256" key="4">
    <source>
        <dbReference type="ARBA" id="ARBA00022475"/>
    </source>
</evidence>
<evidence type="ECO:0000256" key="3">
    <source>
        <dbReference type="ARBA" id="ARBA00022448"/>
    </source>
</evidence>
<dbReference type="SUPFAM" id="SSF161098">
    <property type="entry name" value="MetI-like"/>
    <property type="match status" value="1"/>
</dbReference>
<feature type="transmembrane region" description="Helical" evidence="9">
    <location>
        <begin position="182"/>
        <end position="200"/>
    </location>
</feature>
<dbReference type="PROSITE" id="PS50928">
    <property type="entry name" value="ABC_TM1"/>
    <property type="match status" value="1"/>
</dbReference>
<feature type="domain" description="ABC transmembrane type-1" evidence="11">
    <location>
        <begin position="53"/>
        <end position="256"/>
    </location>
</feature>
<dbReference type="NCBIfam" id="TIGR01581">
    <property type="entry name" value="Mo_ABC_porter"/>
    <property type="match status" value="1"/>
</dbReference>
<dbReference type="AlphaFoldDB" id="A0A0K1JGU6"/>
<feature type="transmembrane region" description="Helical" evidence="9">
    <location>
        <begin position="55"/>
        <end position="79"/>
    </location>
</feature>
<gene>
    <name evidence="12" type="ORF">VV02_07935</name>
</gene>
<keyword evidence="4 10" id="KW-1003">Cell membrane</keyword>
<dbReference type="InterPro" id="IPR006469">
    <property type="entry name" value="NifC_ABC_porter"/>
</dbReference>
<dbReference type="InterPro" id="IPR000515">
    <property type="entry name" value="MetI-like"/>
</dbReference>
<evidence type="ECO:0000256" key="10">
    <source>
        <dbReference type="RuleBase" id="RU365097"/>
    </source>
</evidence>
<dbReference type="KEGG" id="lmoi:VV02_07935"/>
<keyword evidence="13" id="KW-1185">Reference proteome</keyword>
<feature type="transmembrane region" description="Helical" evidence="9">
    <location>
        <begin position="91"/>
        <end position="113"/>
    </location>
</feature>
<feature type="transmembrane region" description="Helical" evidence="9">
    <location>
        <begin position="237"/>
        <end position="256"/>
    </location>
</feature>
<dbReference type="PANTHER" id="PTHR30183">
    <property type="entry name" value="MOLYBDENUM TRANSPORT SYSTEM PERMEASE PROTEIN MODB"/>
    <property type="match status" value="1"/>
</dbReference>
<keyword evidence="7 9" id="KW-1133">Transmembrane helix</keyword>
<proteinExistence type="inferred from homology"/>
<dbReference type="GO" id="GO:0015098">
    <property type="term" value="F:molybdate ion transmembrane transporter activity"/>
    <property type="evidence" value="ECO:0007669"/>
    <property type="project" value="UniProtKB-UniRule"/>
</dbReference>
<dbReference type="InterPro" id="IPR011867">
    <property type="entry name" value="ModB_ABC"/>
</dbReference>
<protein>
    <recommendedName>
        <fullName evidence="10">Molybdenum transport system permease</fullName>
    </recommendedName>
</protein>
<evidence type="ECO:0000256" key="6">
    <source>
        <dbReference type="ARBA" id="ARBA00022692"/>
    </source>
</evidence>
<name>A0A0K1JGU6_9MICO</name>
<dbReference type="InterPro" id="IPR035906">
    <property type="entry name" value="MetI-like_sf"/>
</dbReference>
<feature type="transmembrane region" description="Helical" evidence="9">
    <location>
        <begin position="12"/>
        <end position="35"/>
    </location>
</feature>
<dbReference type="Proteomes" id="UP000066480">
    <property type="component" value="Chromosome"/>
</dbReference>
<evidence type="ECO:0000256" key="8">
    <source>
        <dbReference type="ARBA" id="ARBA00023136"/>
    </source>
</evidence>
<evidence type="ECO:0000256" key="7">
    <source>
        <dbReference type="ARBA" id="ARBA00022989"/>
    </source>
</evidence>
<dbReference type="CDD" id="cd06261">
    <property type="entry name" value="TM_PBP2"/>
    <property type="match status" value="1"/>
</dbReference>
<comment type="subcellular location">
    <subcellularLocation>
        <location evidence="1 9">Cell membrane</location>
        <topology evidence="1 9">Multi-pass membrane protein</topology>
    </subcellularLocation>
</comment>
<evidence type="ECO:0000256" key="2">
    <source>
        <dbReference type="ARBA" id="ARBA00007069"/>
    </source>
</evidence>
<dbReference type="Pfam" id="PF00528">
    <property type="entry name" value="BPD_transp_1"/>
    <property type="match status" value="1"/>
</dbReference>
<evidence type="ECO:0000313" key="12">
    <source>
        <dbReference type="EMBL" id="AKU15803.1"/>
    </source>
</evidence>
<dbReference type="EMBL" id="CP011112">
    <property type="protein sequence ID" value="AKU15803.1"/>
    <property type="molecule type" value="Genomic_DNA"/>
</dbReference>
<dbReference type="RefSeq" id="WP_245633016.1">
    <property type="nucleotide sequence ID" value="NZ_CP011112.1"/>
</dbReference>
<dbReference type="PATRIC" id="fig|571913.6.peg.1627"/>
<comment type="similarity">
    <text evidence="2 10">Belongs to the binding-protein-dependent transport system permease family. CysTW subfamily.</text>
</comment>
<evidence type="ECO:0000256" key="5">
    <source>
        <dbReference type="ARBA" id="ARBA00022505"/>
    </source>
</evidence>
<evidence type="ECO:0000313" key="13">
    <source>
        <dbReference type="Proteomes" id="UP000066480"/>
    </source>
</evidence>
<feature type="transmembrane region" description="Helical" evidence="9">
    <location>
        <begin position="133"/>
        <end position="153"/>
    </location>
</feature>
<evidence type="ECO:0000256" key="9">
    <source>
        <dbReference type="RuleBase" id="RU363032"/>
    </source>
</evidence>
<keyword evidence="5 10" id="KW-0500">Molybdenum</keyword>
<organism evidence="12 13">
    <name type="scientific">Luteipulveratus mongoliensis</name>
    <dbReference type="NCBI Taxonomy" id="571913"/>
    <lineage>
        <taxon>Bacteria</taxon>
        <taxon>Bacillati</taxon>
        <taxon>Actinomycetota</taxon>
        <taxon>Actinomycetes</taxon>
        <taxon>Micrococcales</taxon>
        <taxon>Dermacoccaceae</taxon>
        <taxon>Luteipulveratus</taxon>
    </lineage>
</organism>
<reference evidence="12 13" key="1">
    <citation type="submission" date="2015-03" db="EMBL/GenBank/DDBJ databases">
        <title>Luteipulveratus halotolerans sp. nov., a novel actinobacterium (Dermacoccaceae) from Sarawak, Malaysia.</title>
        <authorList>
            <person name="Juboi H."/>
            <person name="Basik A."/>
            <person name="Shamsul S.S."/>
            <person name="Arnold P."/>
            <person name="Schmitt E.K."/>
            <person name="Sanglier J.-J."/>
            <person name="Yeo T."/>
        </authorList>
    </citation>
    <scope>NUCLEOTIDE SEQUENCE [LARGE SCALE GENOMIC DNA]</scope>
    <source>
        <strain evidence="12 13">MN07-A0370</strain>
    </source>
</reference>
<dbReference type="PANTHER" id="PTHR30183:SF3">
    <property type="entry name" value="MOLYBDENUM TRANSPORT SYSTEM PERMEASE PROTEIN MODB"/>
    <property type="match status" value="1"/>
</dbReference>
<comment type="function">
    <text evidence="10">Part of the binding-protein-dependent transport system for molybdenum; probably responsible for the translocation of the substrate across the membrane.</text>
</comment>
<evidence type="ECO:0000256" key="1">
    <source>
        <dbReference type="ARBA" id="ARBA00004651"/>
    </source>
</evidence>
<sequence length="262" mass="28206">MRQRHDHPARSLLALPAVLALLLLMLPLIALLIRVDWPHLWTHLGTADAGAAVRLSLRTTLTTVVLCAVLGTPLAWLLSRSSGPLLPWLRALVTVPLVLPPVVGGVALLMAWGREGVVGGPLSDWFGWTIPYSWVRVVLAETFVSIPFYVLAVEGAMRSLDRRYDDLAATLGASPLRTFRTVAVPLTLPGIAAGATLAWARALGEFGATITFAGSFPGRTQTAPLAVYQALEIDPDAATALSMVMLIVCVVVLALLRGRWWR</sequence>
<dbReference type="Gene3D" id="1.10.3720.10">
    <property type="entry name" value="MetI-like"/>
    <property type="match status" value="1"/>
</dbReference>
<keyword evidence="3 9" id="KW-0813">Transport</keyword>
<dbReference type="GO" id="GO:0005886">
    <property type="term" value="C:plasma membrane"/>
    <property type="evidence" value="ECO:0007669"/>
    <property type="project" value="UniProtKB-SubCell"/>
</dbReference>
<dbReference type="STRING" id="571913.VV02_07935"/>